<evidence type="ECO:0000313" key="7">
    <source>
        <dbReference type="Proteomes" id="UP001242811"/>
    </source>
</evidence>
<dbReference type="Pfam" id="PF02659">
    <property type="entry name" value="Mntp"/>
    <property type="match status" value="1"/>
</dbReference>
<keyword evidence="4 5" id="KW-0472">Membrane</keyword>
<evidence type="ECO:0000256" key="1">
    <source>
        <dbReference type="ARBA" id="ARBA00022475"/>
    </source>
</evidence>
<evidence type="ECO:0000256" key="5">
    <source>
        <dbReference type="SAM" id="Phobius"/>
    </source>
</evidence>
<dbReference type="PANTHER" id="PTHR35529:SF2">
    <property type="entry name" value="SPORULATION PROTEIN YTAF-RELATED"/>
    <property type="match status" value="1"/>
</dbReference>
<feature type="transmembrane region" description="Helical" evidence="5">
    <location>
        <begin position="65"/>
        <end position="87"/>
    </location>
</feature>
<feature type="transmembrane region" description="Helical" evidence="5">
    <location>
        <begin position="159"/>
        <end position="179"/>
    </location>
</feature>
<protein>
    <submittedName>
        <fullName evidence="6">Sporulation protein YtaF</fullName>
    </submittedName>
</protein>
<evidence type="ECO:0000313" key="6">
    <source>
        <dbReference type="EMBL" id="MDQ0495393.1"/>
    </source>
</evidence>
<feature type="transmembrane region" description="Helical" evidence="5">
    <location>
        <begin position="34"/>
        <end position="59"/>
    </location>
</feature>
<dbReference type="Proteomes" id="UP001242811">
    <property type="component" value="Unassembled WGS sequence"/>
</dbReference>
<dbReference type="InterPro" id="IPR003810">
    <property type="entry name" value="Mntp/YtaF"/>
</dbReference>
<evidence type="ECO:0000256" key="2">
    <source>
        <dbReference type="ARBA" id="ARBA00022692"/>
    </source>
</evidence>
<organism evidence="6 7">
    <name type="scientific">Paenibacillus brasilensis</name>
    <dbReference type="NCBI Taxonomy" id="128574"/>
    <lineage>
        <taxon>Bacteria</taxon>
        <taxon>Bacillati</taxon>
        <taxon>Bacillota</taxon>
        <taxon>Bacilli</taxon>
        <taxon>Bacillales</taxon>
        <taxon>Paenibacillaceae</taxon>
        <taxon>Paenibacillus</taxon>
    </lineage>
</organism>
<dbReference type="PANTHER" id="PTHR35529">
    <property type="entry name" value="MANGANESE EFFLUX PUMP MNTP-RELATED"/>
    <property type="match status" value="1"/>
</dbReference>
<keyword evidence="7" id="KW-1185">Reference proteome</keyword>
<feature type="transmembrane region" description="Helical" evidence="5">
    <location>
        <begin position="6"/>
        <end position="27"/>
    </location>
</feature>
<evidence type="ECO:0000256" key="4">
    <source>
        <dbReference type="ARBA" id="ARBA00023136"/>
    </source>
</evidence>
<keyword evidence="1" id="KW-1003">Cell membrane</keyword>
<keyword evidence="3 5" id="KW-1133">Transmembrane helix</keyword>
<proteinExistence type="predicted"/>
<accession>A0ABU0L127</accession>
<name>A0ABU0L127_9BACL</name>
<feature type="transmembrane region" description="Helical" evidence="5">
    <location>
        <begin position="129"/>
        <end position="153"/>
    </location>
</feature>
<feature type="transmembrane region" description="Helical" evidence="5">
    <location>
        <begin position="191"/>
        <end position="214"/>
    </location>
</feature>
<comment type="caution">
    <text evidence="6">The sequence shown here is derived from an EMBL/GenBank/DDBJ whole genome shotgun (WGS) entry which is preliminary data.</text>
</comment>
<dbReference type="RefSeq" id="WP_152381566.1">
    <property type="nucleotide sequence ID" value="NZ_CP045298.1"/>
</dbReference>
<sequence>MVAWLLILGFAISSSLDNLGVGISYGIRGIRINYLSNLIIAVICFILSMTGIISGQWLAKILPGVLPVLIGALLLFIVGVRIILLAVPRKKQESSQDGEGAREAASDGSLKGILQNPEMVDKDKSGSIGYFEAAVLGIALAANAITNGIGAGLMGLSPLAISLTAAIGSYITVWLGVMLGQKVSAIRIGSFTLGQFSTVLSGVIIILIACKSFFG</sequence>
<dbReference type="NCBIfam" id="TIGR02840">
    <property type="entry name" value="spore_YtaF"/>
    <property type="match status" value="1"/>
</dbReference>
<dbReference type="InterPro" id="IPR014205">
    <property type="entry name" value="Spore_YtaF"/>
</dbReference>
<dbReference type="EMBL" id="JAUSWA010000021">
    <property type="protein sequence ID" value="MDQ0495393.1"/>
    <property type="molecule type" value="Genomic_DNA"/>
</dbReference>
<evidence type="ECO:0000256" key="3">
    <source>
        <dbReference type="ARBA" id="ARBA00022989"/>
    </source>
</evidence>
<keyword evidence="2 5" id="KW-0812">Transmembrane</keyword>
<gene>
    <name evidence="6" type="ORF">QOZ95_003572</name>
</gene>
<reference evidence="6 7" key="1">
    <citation type="submission" date="2023-07" db="EMBL/GenBank/DDBJ databases">
        <title>Genomic Encyclopedia of Type Strains, Phase IV (KMG-IV): sequencing the most valuable type-strain genomes for metagenomic binning, comparative biology and taxonomic classification.</title>
        <authorList>
            <person name="Goeker M."/>
        </authorList>
    </citation>
    <scope>NUCLEOTIDE SEQUENCE [LARGE SCALE GENOMIC DNA]</scope>
    <source>
        <strain evidence="6 7">DSM 14914</strain>
    </source>
</reference>